<keyword evidence="5 10" id="KW-1133">Transmembrane helix</keyword>
<evidence type="ECO:0000256" key="7">
    <source>
        <dbReference type="ARBA" id="ARBA00043987"/>
    </source>
</evidence>
<feature type="transmembrane region" description="Helical" evidence="10">
    <location>
        <begin position="374"/>
        <end position="394"/>
    </location>
</feature>
<keyword evidence="2" id="KW-0328">Glycosyltransferase</keyword>
<feature type="transmembrane region" description="Helical" evidence="10">
    <location>
        <begin position="406"/>
        <end position="425"/>
    </location>
</feature>
<protein>
    <recommendedName>
        <fullName evidence="8">Alpha-(1-&gt;6)-mannopyranosyltransferase A</fullName>
    </recommendedName>
</protein>
<name>A0A364V9H6_9CORY</name>
<keyword evidence="4 10" id="KW-0812">Transmembrane</keyword>
<dbReference type="InterPro" id="IPR017822">
    <property type="entry name" value="MptA-like"/>
</dbReference>
<evidence type="ECO:0000313" key="11">
    <source>
        <dbReference type="EMBL" id="RAV33323.1"/>
    </source>
</evidence>
<evidence type="ECO:0000256" key="8">
    <source>
        <dbReference type="NCBIfam" id="TIGR03459"/>
    </source>
</evidence>
<organism evidence="11 12">
    <name type="scientific">Corynebacterium heidelbergense</name>
    <dbReference type="NCBI Taxonomy" id="2055947"/>
    <lineage>
        <taxon>Bacteria</taxon>
        <taxon>Bacillati</taxon>
        <taxon>Actinomycetota</taxon>
        <taxon>Actinomycetes</taxon>
        <taxon>Mycobacteriales</taxon>
        <taxon>Corynebacteriaceae</taxon>
        <taxon>Corynebacterium</taxon>
    </lineage>
</organism>
<evidence type="ECO:0000313" key="12">
    <source>
        <dbReference type="Proteomes" id="UP000251047"/>
    </source>
</evidence>
<comment type="similarity">
    <text evidence="7">Belongs to the MptA/B family.</text>
</comment>
<keyword evidence="6 10" id="KW-0472">Membrane</keyword>
<evidence type="ECO:0000256" key="3">
    <source>
        <dbReference type="ARBA" id="ARBA00022679"/>
    </source>
</evidence>
<feature type="compositionally biased region" description="Low complexity" evidence="9">
    <location>
        <begin position="516"/>
        <end position="527"/>
    </location>
</feature>
<evidence type="ECO:0000256" key="2">
    <source>
        <dbReference type="ARBA" id="ARBA00022676"/>
    </source>
</evidence>
<comment type="subcellular location">
    <subcellularLocation>
        <location evidence="1">Membrane</location>
        <topology evidence="1">Multi-pass membrane protein</topology>
    </subcellularLocation>
</comment>
<sequence length="538" mass="57455">MTAALRAMSWRRAWWFGFLGSVVLTLCSHCVGATRARGGVMQWLGLSALTFGHAAGLLIAVMWLAIGSILISWIVVGGHILRRGRELSLGMVAGWTAPLTLAGPLMSRDVYSYLMQGTLARDHINPYTHGAAANPGPLLFEVSADWRNTTTPYGPLHLWLGQAITTVVGDNVTLGVLAYKALSLGSFAALAWGVARLARQFGTKPSVAVWLGVANPLSILHLVGGMHNEVTMMALVVLGLYAGVRLRPLRGAAAGVALIAIGTALKATAVVGLPFLVWITVSRLAGNAPSGLFREHRNRLVALLGVGLGSTALLLAIVEAITLASGQSWQWLATVAGNTKVVNPLSLSSAVASTLQPPLSQFDDDITFNLILGYVRPATTAALGMGLVAAWWVFRRTPREALKGATLAYLLTCIFNAVVLPWYYAPLVALLGVWVSRRWMVFFTAWGSMAMCMMFDGGGDNRLYEPSWVLFILVVTWLMARACLGYRPGKPEAETDLWTPSLSLRAHRSPVAVPASAGASLSASLPRPRAELSSPPTS</sequence>
<evidence type="ECO:0000256" key="10">
    <source>
        <dbReference type="SAM" id="Phobius"/>
    </source>
</evidence>
<dbReference type="GO" id="GO:0016757">
    <property type="term" value="F:glycosyltransferase activity"/>
    <property type="evidence" value="ECO:0007669"/>
    <property type="project" value="UniProtKB-KW"/>
</dbReference>
<feature type="transmembrane region" description="Helical" evidence="10">
    <location>
        <begin position="48"/>
        <end position="75"/>
    </location>
</feature>
<proteinExistence type="inferred from homology"/>
<evidence type="ECO:0000256" key="6">
    <source>
        <dbReference type="ARBA" id="ARBA00023136"/>
    </source>
</evidence>
<feature type="region of interest" description="Disordered" evidence="9">
    <location>
        <begin position="516"/>
        <end position="538"/>
    </location>
</feature>
<dbReference type="RefSeq" id="WP_112770162.1">
    <property type="nucleotide sequence ID" value="NZ_CP063191.1"/>
</dbReference>
<feature type="transmembrane region" description="Helical" evidence="10">
    <location>
        <begin position="87"/>
        <end position="106"/>
    </location>
</feature>
<dbReference type="EMBL" id="PHQP01000089">
    <property type="protein sequence ID" value="RAV33323.1"/>
    <property type="molecule type" value="Genomic_DNA"/>
</dbReference>
<dbReference type="InterPro" id="IPR049829">
    <property type="entry name" value="MptA/B-like"/>
</dbReference>
<dbReference type="NCBIfam" id="TIGR03459">
    <property type="entry name" value="crt_membr"/>
    <property type="match status" value="1"/>
</dbReference>
<dbReference type="Proteomes" id="UP000251047">
    <property type="component" value="Unassembled WGS sequence"/>
</dbReference>
<accession>A0A364V9H6</accession>
<dbReference type="AlphaFoldDB" id="A0A364V9H6"/>
<feature type="transmembrane region" description="Helical" evidence="10">
    <location>
        <begin position="467"/>
        <end position="487"/>
    </location>
</feature>
<gene>
    <name evidence="11" type="ORF">CWC39_09120</name>
</gene>
<dbReference type="Pfam" id="PF26314">
    <property type="entry name" value="MptA_B_family"/>
    <property type="match status" value="1"/>
</dbReference>
<feature type="transmembrane region" description="Helical" evidence="10">
    <location>
        <begin position="254"/>
        <end position="279"/>
    </location>
</feature>
<feature type="transmembrane region" description="Helical" evidence="10">
    <location>
        <begin position="177"/>
        <end position="198"/>
    </location>
</feature>
<feature type="transmembrane region" description="Helical" evidence="10">
    <location>
        <begin position="300"/>
        <end position="324"/>
    </location>
</feature>
<dbReference type="OrthoDB" id="5242303at2"/>
<comment type="caution">
    <text evidence="11">The sequence shown here is derived from an EMBL/GenBank/DDBJ whole genome shotgun (WGS) entry which is preliminary data.</text>
</comment>
<evidence type="ECO:0000256" key="5">
    <source>
        <dbReference type="ARBA" id="ARBA00022989"/>
    </source>
</evidence>
<evidence type="ECO:0000256" key="9">
    <source>
        <dbReference type="SAM" id="MobiDB-lite"/>
    </source>
</evidence>
<evidence type="ECO:0000256" key="4">
    <source>
        <dbReference type="ARBA" id="ARBA00022692"/>
    </source>
</evidence>
<dbReference type="GO" id="GO:0016020">
    <property type="term" value="C:membrane"/>
    <property type="evidence" value="ECO:0007669"/>
    <property type="project" value="UniProtKB-SubCell"/>
</dbReference>
<dbReference type="NCBIfam" id="NF038066">
    <property type="entry name" value="MptB"/>
    <property type="match status" value="1"/>
</dbReference>
<keyword evidence="3 11" id="KW-0808">Transferase</keyword>
<reference evidence="11 12" key="1">
    <citation type="journal article" date="2018" name="Syst. Appl. Microbiol.">
        <title>Corynebacterium heidelbergense sp. nov., isolated from the preen glands of Egyptian geese (Alopochen aegyptiacus).</title>
        <authorList>
            <person name="Braun M.S."/>
            <person name="Wang E."/>
            <person name="Zimmermann S."/>
            <person name="Wink M."/>
        </authorList>
    </citation>
    <scope>NUCLEOTIDE SEQUENCE [LARGE SCALE GENOMIC DNA]</scope>
    <source>
        <strain evidence="11 12">DSM 104638</strain>
    </source>
</reference>
<evidence type="ECO:0000256" key="1">
    <source>
        <dbReference type="ARBA" id="ARBA00004141"/>
    </source>
</evidence>